<dbReference type="Gene3D" id="1.10.10.1190">
    <property type="entry name" value="Antirestriction protein ArdA, domain 3"/>
    <property type="match status" value="1"/>
</dbReference>
<gene>
    <name evidence="1" type="ORF">CH339_21595</name>
</gene>
<name>A0A327JFF0_9HYPH</name>
<dbReference type="EMBL" id="NPEV01000071">
    <property type="protein sequence ID" value="RAI24671.1"/>
    <property type="molecule type" value="Genomic_DNA"/>
</dbReference>
<keyword evidence="2" id="KW-1185">Reference proteome</keyword>
<dbReference type="Pfam" id="PF07275">
    <property type="entry name" value="ArdA"/>
    <property type="match status" value="1"/>
</dbReference>
<protein>
    <recommendedName>
        <fullName evidence="3">Antirestriction protein ArdA</fullName>
    </recommendedName>
</protein>
<dbReference type="Proteomes" id="UP000249299">
    <property type="component" value="Unassembled WGS sequence"/>
</dbReference>
<evidence type="ECO:0008006" key="3">
    <source>
        <dbReference type="Google" id="ProtNLM"/>
    </source>
</evidence>
<reference evidence="1 2" key="1">
    <citation type="submission" date="2017-07" db="EMBL/GenBank/DDBJ databases">
        <title>Draft Genome Sequences of Select Purple Nonsulfur Bacteria.</title>
        <authorList>
            <person name="Lasarre B."/>
            <person name="Mckinlay J.B."/>
        </authorList>
    </citation>
    <scope>NUCLEOTIDE SEQUENCE [LARGE SCALE GENOMIC DNA]</scope>
    <source>
        <strain evidence="1 2">DSM 11290</strain>
    </source>
</reference>
<proteinExistence type="predicted"/>
<sequence>MGRCPAVGGDGMSTLPLTCPPATVYYARPYNIQADGFYFATLAEYAATTANHLDRLGRPVVEYDIQFIDGDNWQLFDALAIDQTTLTTWFQTFAALDPEADDYLKALYLAQNGYAMADIPERLDDLAIWHGSAEEYARELIAECYAVPEPLRFYIDYAAFARDMRLNGELNELDTERGTVVVIGY</sequence>
<dbReference type="AlphaFoldDB" id="A0A327JFF0"/>
<accession>A0A327JFF0</accession>
<dbReference type="OrthoDB" id="944647at2"/>
<dbReference type="InterPro" id="IPR009899">
    <property type="entry name" value="ArdA"/>
</dbReference>
<dbReference type="InterPro" id="IPR041893">
    <property type="entry name" value="ArdA_dom3"/>
</dbReference>
<comment type="caution">
    <text evidence="1">The sequence shown here is derived from an EMBL/GenBank/DDBJ whole genome shotgun (WGS) entry which is preliminary data.</text>
</comment>
<evidence type="ECO:0000313" key="1">
    <source>
        <dbReference type="EMBL" id="RAI24671.1"/>
    </source>
</evidence>
<organism evidence="1 2">
    <name type="scientific">Rhodobium orientis</name>
    <dbReference type="NCBI Taxonomy" id="34017"/>
    <lineage>
        <taxon>Bacteria</taxon>
        <taxon>Pseudomonadati</taxon>
        <taxon>Pseudomonadota</taxon>
        <taxon>Alphaproteobacteria</taxon>
        <taxon>Hyphomicrobiales</taxon>
        <taxon>Rhodobiaceae</taxon>
        <taxon>Rhodobium</taxon>
    </lineage>
</organism>
<evidence type="ECO:0000313" key="2">
    <source>
        <dbReference type="Proteomes" id="UP000249299"/>
    </source>
</evidence>